<dbReference type="GO" id="GO:0005737">
    <property type="term" value="C:cytoplasm"/>
    <property type="evidence" value="ECO:0007669"/>
    <property type="project" value="InterPro"/>
</dbReference>
<evidence type="ECO:0000313" key="10">
    <source>
        <dbReference type="Proteomes" id="UP000002815"/>
    </source>
</evidence>
<dbReference type="Pfam" id="PF00480">
    <property type="entry name" value="ROK"/>
    <property type="match status" value="1"/>
</dbReference>
<keyword evidence="7" id="KW-0067">ATP-binding</keyword>
<comment type="caution">
    <text evidence="9">The sequence shown here is derived from an EMBL/GenBank/DDBJ whole genome shotgun (WGS) entry which is preliminary data.</text>
</comment>
<evidence type="ECO:0000256" key="8">
    <source>
        <dbReference type="ARBA" id="ARBA00032386"/>
    </source>
</evidence>
<dbReference type="InterPro" id="IPR049874">
    <property type="entry name" value="ROK_cs"/>
</dbReference>
<dbReference type="HOGENOM" id="CLU_036604_0_1_9"/>
<dbReference type="CDD" id="cd24062">
    <property type="entry name" value="ASKHA_NBD_ROK_BsGLK-like"/>
    <property type="match status" value="1"/>
</dbReference>
<dbReference type="InterPro" id="IPR043129">
    <property type="entry name" value="ATPase_NBD"/>
</dbReference>
<dbReference type="PANTHER" id="PTHR18964">
    <property type="entry name" value="ROK (REPRESSOR, ORF, KINASE) FAMILY"/>
    <property type="match status" value="1"/>
</dbReference>
<keyword evidence="10" id="KW-1185">Reference proteome</keyword>
<evidence type="ECO:0000256" key="4">
    <source>
        <dbReference type="ARBA" id="ARBA00022679"/>
    </source>
</evidence>
<dbReference type="AlphaFoldDB" id="E8JYL4"/>
<keyword evidence="5" id="KW-0547">Nucleotide-binding</keyword>
<dbReference type="Gene3D" id="3.30.420.40">
    <property type="match status" value="2"/>
</dbReference>
<dbReference type="NCBIfam" id="TIGR00744">
    <property type="entry name" value="ROK_glcA_fam"/>
    <property type="match status" value="1"/>
</dbReference>
<comment type="similarity">
    <text evidence="1">Belongs to the ROK (NagC/XylR) family.</text>
</comment>
<keyword evidence="6" id="KW-0418">Kinase</keyword>
<dbReference type="InterPro" id="IPR000600">
    <property type="entry name" value="ROK"/>
</dbReference>
<sequence>MEVDIIIKEKTMSQKIIGIDLGGTSVKFAILTQEGEIQEKWSIKTNILDEGSHIVDDMIESIQHRFELLGLAATDFQGIGMGSPGVVDRENGTVIGAYNLNWKTLQLIKEKMEKALGIPFFIDNDANVAALGERWMGAGENQPDVVFMTLGTGVGGGIVAEGKLLHGVAGAAGELGHITVDFDQPIPCTCGKKGCLETVASATGIVNLTRRYADEYEGDAELKRLIDDGEEVTAKTVFDLAKEGDDLALIVYRNFSRYLGIACANIGSILNPSTIVIGGGVSAAGEFLLQGVQKVYDENTFPQVRTTTKLALATLGNDAGVIGAASLVLQ</sequence>
<dbReference type="GO" id="GO:0005524">
    <property type="term" value="F:ATP binding"/>
    <property type="evidence" value="ECO:0007669"/>
    <property type="project" value="UniProtKB-KW"/>
</dbReference>
<proteinExistence type="inferred from homology"/>
<reference evidence="9 10" key="1">
    <citation type="submission" date="2010-12" db="EMBL/GenBank/DDBJ databases">
        <authorList>
            <person name="Muzny D."/>
            <person name="Qin X."/>
            <person name="Deng J."/>
            <person name="Jiang H."/>
            <person name="Liu Y."/>
            <person name="Qu J."/>
            <person name="Song X.-Z."/>
            <person name="Zhang L."/>
            <person name="Thornton R."/>
            <person name="Coyle M."/>
            <person name="Francisco L."/>
            <person name="Jackson L."/>
            <person name="Javaid M."/>
            <person name="Korchina V."/>
            <person name="Kovar C."/>
            <person name="Mata R."/>
            <person name="Mathew T."/>
            <person name="Ngo R."/>
            <person name="Nguyen L."/>
            <person name="Nguyen N."/>
            <person name="Okwuonu G."/>
            <person name="Ongeri F."/>
            <person name="Pham C."/>
            <person name="Simmons D."/>
            <person name="Wilczek-Boney K."/>
            <person name="Hale W."/>
            <person name="Jakkamsetti A."/>
            <person name="Pham P."/>
            <person name="Ruth R."/>
            <person name="San Lucas F."/>
            <person name="Warren J."/>
            <person name="Zhang J."/>
            <person name="Zhao Z."/>
            <person name="Zhou C."/>
            <person name="Zhu D."/>
            <person name="Lee S."/>
            <person name="Bess C."/>
            <person name="Blankenburg K."/>
            <person name="Forbes L."/>
            <person name="Fu Q."/>
            <person name="Gubbala S."/>
            <person name="Hirani K."/>
            <person name="Jayaseelan J.C."/>
            <person name="Lara F."/>
            <person name="Munidasa M."/>
            <person name="Palculict T."/>
            <person name="Patil S."/>
            <person name="Pu L.-L."/>
            <person name="Saada N."/>
            <person name="Tang L."/>
            <person name="Weissenberger G."/>
            <person name="Zhu Y."/>
            <person name="Hemphill L."/>
            <person name="Shang Y."/>
            <person name="Youmans B."/>
            <person name="Ayvaz T."/>
            <person name="Ross M."/>
            <person name="Santibanez J."/>
            <person name="Aqrawi P."/>
            <person name="Gross S."/>
            <person name="Joshi V."/>
            <person name="Fowler G."/>
            <person name="Nazareth L."/>
            <person name="Reid J."/>
            <person name="Worley K."/>
            <person name="Petrosino J."/>
            <person name="Highlander S."/>
            <person name="Gibbs R."/>
        </authorList>
    </citation>
    <scope>NUCLEOTIDE SEQUENCE [LARGE SCALE GENOMIC DNA]</scope>
    <source>
        <strain evidence="9 10">ATCC 700779</strain>
    </source>
</reference>
<dbReference type="EC" id="2.7.1.2" evidence="2"/>
<dbReference type="SUPFAM" id="SSF53067">
    <property type="entry name" value="Actin-like ATPase domain"/>
    <property type="match status" value="1"/>
</dbReference>
<dbReference type="PROSITE" id="PS01125">
    <property type="entry name" value="ROK"/>
    <property type="match status" value="1"/>
</dbReference>
<evidence type="ECO:0000256" key="2">
    <source>
        <dbReference type="ARBA" id="ARBA00012323"/>
    </source>
</evidence>
<dbReference type="Proteomes" id="UP000002815">
    <property type="component" value="Unassembled WGS sequence"/>
</dbReference>
<evidence type="ECO:0000256" key="1">
    <source>
        <dbReference type="ARBA" id="ARBA00006479"/>
    </source>
</evidence>
<evidence type="ECO:0000256" key="6">
    <source>
        <dbReference type="ARBA" id="ARBA00022777"/>
    </source>
</evidence>
<dbReference type="PANTHER" id="PTHR18964:SF149">
    <property type="entry name" value="BIFUNCTIONAL UDP-N-ACETYLGLUCOSAMINE 2-EPIMERASE_N-ACETYLMANNOSAMINE KINASE"/>
    <property type="match status" value="1"/>
</dbReference>
<dbReference type="eggNOG" id="COG1940">
    <property type="taxonomic scope" value="Bacteria"/>
</dbReference>
<dbReference type="GO" id="GO:0006096">
    <property type="term" value="P:glycolytic process"/>
    <property type="evidence" value="ECO:0007669"/>
    <property type="project" value="InterPro"/>
</dbReference>
<evidence type="ECO:0000256" key="3">
    <source>
        <dbReference type="ARBA" id="ARBA00014701"/>
    </source>
</evidence>
<organism evidence="9 10">
    <name type="scientific">Streptococcus infantis ATCC 700779</name>
    <dbReference type="NCBI Taxonomy" id="889204"/>
    <lineage>
        <taxon>Bacteria</taxon>
        <taxon>Bacillati</taxon>
        <taxon>Bacillota</taxon>
        <taxon>Bacilli</taxon>
        <taxon>Lactobacillales</taxon>
        <taxon>Streptococcaceae</taxon>
        <taxon>Streptococcus</taxon>
    </lineage>
</organism>
<evidence type="ECO:0000256" key="5">
    <source>
        <dbReference type="ARBA" id="ARBA00022741"/>
    </source>
</evidence>
<keyword evidence="4 9" id="KW-0808">Transferase</keyword>
<evidence type="ECO:0000313" key="9">
    <source>
        <dbReference type="EMBL" id="EFX37396.1"/>
    </source>
</evidence>
<name>E8JYL4_9STRE</name>
<protein>
    <recommendedName>
        <fullName evidence="3">Glucokinase</fullName>
        <ecNumber evidence="2">2.7.1.2</ecNumber>
    </recommendedName>
    <alternativeName>
        <fullName evidence="8">Glucose kinase</fullName>
    </alternativeName>
</protein>
<dbReference type="EMBL" id="AEVD01000004">
    <property type="protein sequence ID" value="EFX37396.1"/>
    <property type="molecule type" value="Genomic_DNA"/>
</dbReference>
<dbReference type="GO" id="GO:0004340">
    <property type="term" value="F:glucokinase activity"/>
    <property type="evidence" value="ECO:0007669"/>
    <property type="project" value="UniProtKB-EC"/>
</dbReference>
<dbReference type="InterPro" id="IPR004654">
    <property type="entry name" value="ROK_glcA"/>
</dbReference>
<gene>
    <name evidence="9" type="primary">glk</name>
    <name evidence="9" type="ORF">HMPREF9423_0380</name>
</gene>
<evidence type="ECO:0000256" key="7">
    <source>
        <dbReference type="ARBA" id="ARBA00022840"/>
    </source>
</evidence>
<accession>E8JYL4</accession>